<proteinExistence type="predicted"/>
<evidence type="ECO:0000313" key="2">
    <source>
        <dbReference type="EMBL" id="KAF2673215.1"/>
    </source>
</evidence>
<dbReference type="EMBL" id="MU004231">
    <property type="protein sequence ID" value="KAF2673215.1"/>
    <property type="molecule type" value="Genomic_DNA"/>
</dbReference>
<dbReference type="AlphaFoldDB" id="A0A6A6ULQ0"/>
<evidence type="ECO:0000256" key="1">
    <source>
        <dbReference type="SAM" id="MobiDB-lite"/>
    </source>
</evidence>
<evidence type="ECO:0000313" key="3">
    <source>
        <dbReference type="Proteomes" id="UP000799302"/>
    </source>
</evidence>
<feature type="region of interest" description="Disordered" evidence="1">
    <location>
        <begin position="292"/>
        <end position="352"/>
    </location>
</feature>
<protein>
    <submittedName>
        <fullName evidence="2">Uncharacterized protein</fullName>
    </submittedName>
</protein>
<name>A0A6A6ULQ0_9PEZI</name>
<accession>A0A6A6ULQ0</accession>
<organism evidence="2 3">
    <name type="scientific">Microthyrium microscopicum</name>
    <dbReference type="NCBI Taxonomy" id="703497"/>
    <lineage>
        <taxon>Eukaryota</taxon>
        <taxon>Fungi</taxon>
        <taxon>Dikarya</taxon>
        <taxon>Ascomycota</taxon>
        <taxon>Pezizomycotina</taxon>
        <taxon>Dothideomycetes</taxon>
        <taxon>Dothideomycetes incertae sedis</taxon>
        <taxon>Microthyriales</taxon>
        <taxon>Microthyriaceae</taxon>
        <taxon>Microthyrium</taxon>
    </lineage>
</organism>
<keyword evidence="3" id="KW-1185">Reference proteome</keyword>
<dbReference type="Proteomes" id="UP000799302">
    <property type="component" value="Unassembled WGS sequence"/>
</dbReference>
<reference evidence="2" key="1">
    <citation type="journal article" date="2020" name="Stud. Mycol.">
        <title>101 Dothideomycetes genomes: a test case for predicting lifestyles and emergence of pathogens.</title>
        <authorList>
            <person name="Haridas S."/>
            <person name="Albert R."/>
            <person name="Binder M."/>
            <person name="Bloem J."/>
            <person name="Labutti K."/>
            <person name="Salamov A."/>
            <person name="Andreopoulos B."/>
            <person name="Baker S."/>
            <person name="Barry K."/>
            <person name="Bills G."/>
            <person name="Bluhm B."/>
            <person name="Cannon C."/>
            <person name="Castanera R."/>
            <person name="Culley D."/>
            <person name="Daum C."/>
            <person name="Ezra D."/>
            <person name="Gonzalez J."/>
            <person name="Henrissat B."/>
            <person name="Kuo A."/>
            <person name="Liang C."/>
            <person name="Lipzen A."/>
            <person name="Lutzoni F."/>
            <person name="Magnuson J."/>
            <person name="Mondo S."/>
            <person name="Nolan M."/>
            <person name="Ohm R."/>
            <person name="Pangilinan J."/>
            <person name="Park H.-J."/>
            <person name="Ramirez L."/>
            <person name="Alfaro M."/>
            <person name="Sun H."/>
            <person name="Tritt A."/>
            <person name="Yoshinaga Y."/>
            <person name="Zwiers L.-H."/>
            <person name="Turgeon B."/>
            <person name="Goodwin S."/>
            <person name="Spatafora J."/>
            <person name="Crous P."/>
            <person name="Grigoriev I."/>
        </authorList>
    </citation>
    <scope>NUCLEOTIDE SEQUENCE</scope>
    <source>
        <strain evidence="2">CBS 115976</strain>
    </source>
</reference>
<sequence length="369" mass="41600">MPCERYRVCDRYRIQAGRWAGRLTEPIGVPTDSSILEKFELFSLCGPLLFRNETNYLKRLGIGVIISDTEVVAAGYKLTKVFCSPTTTREGEKKLVLHIGEMGRQAVLLYEHENGSKFWILLGVLSRLLIRAGYFSETTDDSEKELVDMIKEPLTTFTWNPQTQIPVQPARYPPKIPPRISPPLYEFRENNRTHHIYEDYVVSNQQAGVSNWQINGWAPGLWVPISSPVRRSNSEPSNASNTRGSLVSNVVSNASDLRSQRFGASITYNIVTKSAYCAYDTTLKIKAINESENNTLPKGPPLGLEEQRMPGSDNIEPDNWTAVPPNQPSRVLTLGPENDWDNGSREGPRDISRVSRLTNRFKSSVLKRT</sequence>
<gene>
    <name evidence="2" type="ORF">BT63DRAFT_149626</name>
</gene>
<feature type="compositionally biased region" description="Basic and acidic residues" evidence="1">
    <location>
        <begin position="342"/>
        <end position="352"/>
    </location>
</feature>